<feature type="compositionally biased region" description="Basic and acidic residues" evidence="7">
    <location>
        <begin position="532"/>
        <end position="541"/>
    </location>
</feature>
<comment type="catalytic activity">
    <reaction evidence="6">
        <text>a quinone + sn-glycerol 3-phosphate = dihydroxyacetone phosphate + a quinol</text>
        <dbReference type="Rhea" id="RHEA:18977"/>
        <dbReference type="ChEBI" id="CHEBI:24646"/>
        <dbReference type="ChEBI" id="CHEBI:57597"/>
        <dbReference type="ChEBI" id="CHEBI:57642"/>
        <dbReference type="ChEBI" id="CHEBI:132124"/>
        <dbReference type="EC" id="1.1.5.3"/>
    </reaction>
</comment>
<dbReference type="PANTHER" id="PTHR11985">
    <property type="entry name" value="GLYCEROL-3-PHOSPHATE DEHYDROGENASE"/>
    <property type="match status" value="1"/>
</dbReference>
<dbReference type="RefSeq" id="WP_205121967.1">
    <property type="nucleotide sequence ID" value="NZ_JAFBCM010000001.1"/>
</dbReference>
<feature type="domain" description="FAD dependent oxidoreductase" evidence="8">
    <location>
        <begin position="23"/>
        <end position="377"/>
    </location>
</feature>
<dbReference type="InterPro" id="IPR038299">
    <property type="entry name" value="DAO_C_sf"/>
</dbReference>
<evidence type="ECO:0000256" key="1">
    <source>
        <dbReference type="ARBA" id="ARBA00001974"/>
    </source>
</evidence>
<dbReference type="InterPro" id="IPR036188">
    <property type="entry name" value="FAD/NAD-bd_sf"/>
</dbReference>
<dbReference type="InterPro" id="IPR031656">
    <property type="entry name" value="DAO_C"/>
</dbReference>
<feature type="domain" description="Alpha-glycerophosphate oxidase C-terminal" evidence="9">
    <location>
        <begin position="397"/>
        <end position="519"/>
    </location>
</feature>
<dbReference type="EC" id="1.1.5.3" evidence="6"/>
<keyword evidence="4" id="KW-0274">FAD</keyword>
<sequence>MRSVLSSAQRQAALDGVEGRTYDVVVIGGGVTGAGTALDAVSRGLSVLLVEAADLASGTSSRSGKIFHGGLRYLEQLNFRLVREALVERDLMVQKLCPYLVEPVPFLIPFTHRWERPYIGAGVALYDLLRLTGPRSVRGHRHLTRRAALREMPDLRPDITGAAQYYDVRVDDARHTLQVARTAAGLGATVLTRTPVVAVLRSDGVVSGVRIRDEESDRTYEVRARVVINAAGVWADRVQALAGEQSIDVTPAKGIHLMVPGDRIRSRTGLVARTPDSVFIIRRWFDSWLLGTTDTRWEYDRSAPVATQADVDYLLGHANRWLRRPLSRADLAGIFAGLRPLVSGRGSSSTAALRRDHAVIEGPPGMVTIVGGKYTTYRLMARDVVNVATPRPVPPSPTGDLPLLGAAGFSALRNQRESLARESGLPLARIDHLLGRYGTETPALLDLVADRPSWGKPLVGDYLAAEVAYAVLNEGALHLDDVLLRRTRAALENSDRALSAAPAVADLMGGLLGWNDQRRKEELERYRLWAESEDAASRAPDDAAAVTAVRP</sequence>
<comment type="similarity">
    <text evidence="2 6">Belongs to the FAD-dependent glycerol-3-phosphate dehydrogenase family.</text>
</comment>
<dbReference type="SUPFAM" id="SSF51905">
    <property type="entry name" value="FAD/NAD(P)-binding domain"/>
    <property type="match status" value="1"/>
</dbReference>
<evidence type="ECO:0000256" key="2">
    <source>
        <dbReference type="ARBA" id="ARBA00007330"/>
    </source>
</evidence>
<feature type="region of interest" description="Disordered" evidence="7">
    <location>
        <begin position="532"/>
        <end position="551"/>
    </location>
</feature>
<evidence type="ECO:0000256" key="5">
    <source>
        <dbReference type="ARBA" id="ARBA00023002"/>
    </source>
</evidence>
<dbReference type="PRINTS" id="PR01001">
    <property type="entry name" value="FADG3PDH"/>
</dbReference>
<feature type="compositionally biased region" description="Low complexity" evidence="7">
    <location>
        <begin position="542"/>
        <end position="551"/>
    </location>
</feature>
<comment type="cofactor">
    <cofactor evidence="1 6">
        <name>FAD</name>
        <dbReference type="ChEBI" id="CHEBI:57692"/>
    </cofactor>
</comment>
<reference evidence="11" key="1">
    <citation type="journal article" date="2019" name="Int. J. Syst. Evol. Microbiol.">
        <title>The Global Catalogue of Microorganisms (GCM) 10K type strain sequencing project: providing services to taxonomists for standard genome sequencing and annotation.</title>
        <authorList>
            <consortium name="The Broad Institute Genomics Platform"/>
            <consortium name="The Broad Institute Genome Sequencing Center for Infectious Disease"/>
            <person name="Wu L."/>
            <person name="Ma J."/>
        </authorList>
    </citation>
    <scope>NUCLEOTIDE SEQUENCE [LARGE SCALE GENOMIC DNA]</scope>
    <source>
        <strain evidence="11">CGMCC 4.7241</strain>
    </source>
</reference>
<proteinExistence type="inferred from homology"/>
<dbReference type="PROSITE" id="PS00978">
    <property type="entry name" value="FAD_G3PDH_2"/>
    <property type="match status" value="1"/>
</dbReference>
<evidence type="ECO:0000256" key="6">
    <source>
        <dbReference type="RuleBase" id="RU361217"/>
    </source>
</evidence>
<dbReference type="PANTHER" id="PTHR11985:SF31">
    <property type="entry name" value="GLYCEROL-3-PHOSPHATE DEHYDROGENASE 2"/>
    <property type="match status" value="1"/>
</dbReference>
<dbReference type="Gene3D" id="3.30.9.10">
    <property type="entry name" value="D-Amino Acid Oxidase, subunit A, domain 2"/>
    <property type="match status" value="1"/>
</dbReference>
<dbReference type="InterPro" id="IPR000447">
    <property type="entry name" value="G3P_DH_FAD-dep"/>
</dbReference>
<evidence type="ECO:0000259" key="8">
    <source>
        <dbReference type="Pfam" id="PF01266"/>
    </source>
</evidence>
<dbReference type="EMBL" id="JBHRZH010000055">
    <property type="protein sequence ID" value="MFC3766424.1"/>
    <property type="molecule type" value="Genomic_DNA"/>
</dbReference>
<evidence type="ECO:0000313" key="10">
    <source>
        <dbReference type="EMBL" id="MFC3766424.1"/>
    </source>
</evidence>
<evidence type="ECO:0000256" key="3">
    <source>
        <dbReference type="ARBA" id="ARBA00022630"/>
    </source>
</evidence>
<dbReference type="PROSITE" id="PS00977">
    <property type="entry name" value="FAD_G3PDH_1"/>
    <property type="match status" value="1"/>
</dbReference>
<gene>
    <name evidence="10" type="ORF">ACFOUW_36745</name>
</gene>
<dbReference type="InterPro" id="IPR006076">
    <property type="entry name" value="FAD-dep_OxRdtase"/>
</dbReference>
<evidence type="ECO:0000256" key="7">
    <source>
        <dbReference type="SAM" id="MobiDB-lite"/>
    </source>
</evidence>
<comment type="caution">
    <text evidence="10">The sequence shown here is derived from an EMBL/GenBank/DDBJ whole genome shotgun (WGS) entry which is preliminary data.</text>
</comment>
<keyword evidence="11" id="KW-1185">Reference proteome</keyword>
<evidence type="ECO:0000259" key="9">
    <source>
        <dbReference type="Pfam" id="PF16901"/>
    </source>
</evidence>
<evidence type="ECO:0000256" key="4">
    <source>
        <dbReference type="ARBA" id="ARBA00022827"/>
    </source>
</evidence>
<name>A0ABV7YQE3_9ACTN</name>
<dbReference type="Pfam" id="PF01266">
    <property type="entry name" value="DAO"/>
    <property type="match status" value="1"/>
</dbReference>
<keyword evidence="3 6" id="KW-0285">Flavoprotein</keyword>
<dbReference type="GO" id="GO:0016491">
    <property type="term" value="F:oxidoreductase activity"/>
    <property type="evidence" value="ECO:0007669"/>
    <property type="project" value="UniProtKB-KW"/>
</dbReference>
<dbReference type="Gene3D" id="3.50.50.60">
    <property type="entry name" value="FAD/NAD(P)-binding domain"/>
    <property type="match status" value="1"/>
</dbReference>
<accession>A0ABV7YQE3</accession>
<organism evidence="10 11">
    <name type="scientific">Tenggerimyces flavus</name>
    <dbReference type="NCBI Taxonomy" id="1708749"/>
    <lineage>
        <taxon>Bacteria</taxon>
        <taxon>Bacillati</taxon>
        <taxon>Actinomycetota</taxon>
        <taxon>Actinomycetes</taxon>
        <taxon>Propionibacteriales</taxon>
        <taxon>Nocardioidaceae</taxon>
        <taxon>Tenggerimyces</taxon>
    </lineage>
</organism>
<dbReference type="Pfam" id="PF16901">
    <property type="entry name" value="DAO_C"/>
    <property type="match status" value="1"/>
</dbReference>
<dbReference type="Gene3D" id="1.10.8.870">
    <property type="entry name" value="Alpha-glycerophosphate oxidase, cap domain"/>
    <property type="match status" value="1"/>
</dbReference>
<dbReference type="SUPFAM" id="SSF54373">
    <property type="entry name" value="FAD-linked reductases, C-terminal domain"/>
    <property type="match status" value="1"/>
</dbReference>
<evidence type="ECO:0000313" key="11">
    <source>
        <dbReference type="Proteomes" id="UP001595699"/>
    </source>
</evidence>
<protein>
    <recommendedName>
        <fullName evidence="6">Glycerol-3-phosphate dehydrogenase</fullName>
        <ecNumber evidence="6">1.1.5.3</ecNumber>
    </recommendedName>
</protein>
<dbReference type="Proteomes" id="UP001595699">
    <property type="component" value="Unassembled WGS sequence"/>
</dbReference>
<keyword evidence="5 6" id="KW-0560">Oxidoreductase</keyword>